<dbReference type="GO" id="GO:0015074">
    <property type="term" value="P:DNA integration"/>
    <property type="evidence" value="ECO:0007669"/>
    <property type="project" value="InterPro"/>
</dbReference>
<dbReference type="Pfam" id="PF25597">
    <property type="entry name" value="SH3_retrovirus"/>
    <property type="match status" value="1"/>
</dbReference>
<proteinExistence type="predicted"/>
<dbReference type="SUPFAM" id="SSF53098">
    <property type="entry name" value="Ribonuclease H-like"/>
    <property type="match status" value="1"/>
</dbReference>
<evidence type="ECO:0000256" key="5">
    <source>
        <dbReference type="SAM" id="MobiDB-lite"/>
    </source>
</evidence>
<keyword evidence="1" id="KW-0479">Metal-binding</keyword>
<protein>
    <submittedName>
        <fullName evidence="8">Retrovirus-related Pol polyprotein from transposon TNT 1-94</fullName>
    </submittedName>
</protein>
<accession>A0A6L2J0E3</accession>
<evidence type="ECO:0000259" key="6">
    <source>
        <dbReference type="PROSITE" id="PS50158"/>
    </source>
</evidence>
<feature type="region of interest" description="Disordered" evidence="5">
    <location>
        <begin position="1936"/>
        <end position="1997"/>
    </location>
</feature>
<evidence type="ECO:0000256" key="2">
    <source>
        <dbReference type="ARBA" id="ARBA00022801"/>
    </source>
</evidence>
<dbReference type="EMBL" id="BKCJ010000143">
    <property type="protein sequence ID" value="GEU30262.1"/>
    <property type="molecule type" value="Genomic_DNA"/>
</dbReference>
<evidence type="ECO:0000259" key="7">
    <source>
        <dbReference type="PROSITE" id="PS50994"/>
    </source>
</evidence>
<evidence type="ECO:0000256" key="4">
    <source>
        <dbReference type="SAM" id="Coils"/>
    </source>
</evidence>
<dbReference type="InterPro" id="IPR012337">
    <property type="entry name" value="RNaseH-like_sf"/>
</dbReference>
<feature type="region of interest" description="Disordered" evidence="5">
    <location>
        <begin position="1630"/>
        <end position="1650"/>
    </location>
</feature>
<dbReference type="InterPro" id="IPR043502">
    <property type="entry name" value="DNA/RNA_pol_sf"/>
</dbReference>
<feature type="region of interest" description="Disordered" evidence="5">
    <location>
        <begin position="1"/>
        <end position="24"/>
    </location>
</feature>
<gene>
    <name evidence="8" type="ORF">Tci_002240</name>
</gene>
<evidence type="ECO:0000313" key="8">
    <source>
        <dbReference type="EMBL" id="GEU30262.1"/>
    </source>
</evidence>
<organism evidence="8">
    <name type="scientific">Tanacetum cinerariifolium</name>
    <name type="common">Dalmatian daisy</name>
    <name type="synonym">Chrysanthemum cinerariifolium</name>
    <dbReference type="NCBI Taxonomy" id="118510"/>
    <lineage>
        <taxon>Eukaryota</taxon>
        <taxon>Viridiplantae</taxon>
        <taxon>Streptophyta</taxon>
        <taxon>Embryophyta</taxon>
        <taxon>Tracheophyta</taxon>
        <taxon>Spermatophyta</taxon>
        <taxon>Magnoliopsida</taxon>
        <taxon>eudicotyledons</taxon>
        <taxon>Gunneridae</taxon>
        <taxon>Pentapetalae</taxon>
        <taxon>asterids</taxon>
        <taxon>campanulids</taxon>
        <taxon>Asterales</taxon>
        <taxon>Asteraceae</taxon>
        <taxon>Asteroideae</taxon>
        <taxon>Anthemideae</taxon>
        <taxon>Anthemidinae</taxon>
        <taxon>Tanacetum</taxon>
    </lineage>
</organism>
<dbReference type="Gene3D" id="3.30.420.10">
    <property type="entry name" value="Ribonuclease H-like superfamily/Ribonuclease H"/>
    <property type="match status" value="1"/>
</dbReference>
<dbReference type="PROSITE" id="PS50158">
    <property type="entry name" value="ZF_CCHC"/>
    <property type="match status" value="1"/>
</dbReference>
<feature type="domain" description="Integrase catalytic" evidence="7">
    <location>
        <begin position="591"/>
        <end position="684"/>
    </location>
</feature>
<dbReference type="GO" id="GO:0008270">
    <property type="term" value="F:zinc ion binding"/>
    <property type="evidence" value="ECO:0007669"/>
    <property type="project" value="UniProtKB-KW"/>
</dbReference>
<dbReference type="InterPro" id="IPR001878">
    <property type="entry name" value="Znf_CCHC"/>
</dbReference>
<dbReference type="SUPFAM" id="SSF56672">
    <property type="entry name" value="DNA/RNA polymerases"/>
    <property type="match status" value="1"/>
</dbReference>
<dbReference type="InterPro" id="IPR036397">
    <property type="entry name" value="RNaseH_sf"/>
</dbReference>
<dbReference type="InterPro" id="IPR057670">
    <property type="entry name" value="SH3_retrovirus"/>
</dbReference>
<feature type="compositionally biased region" description="Low complexity" evidence="5">
    <location>
        <begin position="1974"/>
        <end position="1983"/>
    </location>
</feature>
<dbReference type="PANTHER" id="PTHR42648:SF18">
    <property type="entry name" value="RETROTRANSPOSON, UNCLASSIFIED-LIKE PROTEIN"/>
    <property type="match status" value="1"/>
</dbReference>
<keyword evidence="3" id="KW-0862">Zinc</keyword>
<feature type="coiled-coil region" evidence="4">
    <location>
        <begin position="976"/>
        <end position="1003"/>
    </location>
</feature>
<feature type="compositionally biased region" description="Polar residues" evidence="5">
    <location>
        <begin position="1936"/>
        <end position="1947"/>
    </location>
</feature>
<name>A0A6L2J0E3_TANCI</name>
<feature type="compositionally biased region" description="Pro residues" evidence="5">
    <location>
        <begin position="1984"/>
        <end position="1993"/>
    </location>
</feature>
<dbReference type="InterPro" id="IPR001584">
    <property type="entry name" value="Integrase_cat-core"/>
</dbReference>
<feature type="coiled-coil region" evidence="4">
    <location>
        <begin position="325"/>
        <end position="387"/>
    </location>
</feature>
<dbReference type="SUPFAM" id="SSF57756">
    <property type="entry name" value="Retrovirus zinc finger-like domains"/>
    <property type="match status" value="1"/>
</dbReference>
<feature type="compositionally biased region" description="Basic and acidic residues" evidence="5">
    <location>
        <begin position="1636"/>
        <end position="1650"/>
    </location>
</feature>
<feature type="domain" description="CCHC-type" evidence="6">
    <location>
        <begin position="1180"/>
        <end position="1195"/>
    </location>
</feature>
<dbReference type="PANTHER" id="PTHR42648">
    <property type="entry name" value="TRANSPOSASE, PUTATIVE-RELATED"/>
    <property type="match status" value="1"/>
</dbReference>
<dbReference type="GO" id="GO:0003676">
    <property type="term" value="F:nucleic acid binding"/>
    <property type="evidence" value="ECO:0007669"/>
    <property type="project" value="InterPro"/>
</dbReference>
<dbReference type="InterPro" id="IPR036875">
    <property type="entry name" value="Znf_CCHC_sf"/>
</dbReference>
<keyword evidence="3" id="KW-0863">Zinc-finger</keyword>
<evidence type="ECO:0000256" key="1">
    <source>
        <dbReference type="ARBA" id="ARBA00022723"/>
    </source>
</evidence>
<reference evidence="8" key="1">
    <citation type="journal article" date="2019" name="Sci. Rep.">
        <title>Draft genome of Tanacetum cinerariifolium, the natural source of mosquito coil.</title>
        <authorList>
            <person name="Yamashiro T."/>
            <person name="Shiraishi A."/>
            <person name="Satake H."/>
            <person name="Nakayama K."/>
        </authorList>
    </citation>
    <scope>NUCLEOTIDE SEQUENCE</scope>
</reference>
<sequence length="2875" mass="326894">MEEEERIAIQSINETPAQKAAKGRKLNEEVKDLNRHLEIVPDEDDDVYIEATPHARKVQVMDYEIIQLNNKPHYKIIQADGTHQLYVSFLTLLKNFDREDLESLWSLVKERFSISKPDNFSDDFILTTLGAMFEKLDGQAQVWKNQRTVHVERKYPLLRFTLDQMLNAVKLRVEEYSEMSLELLRMTIQTYNWSSSAHQELHKIIKDENFPIVNQVDARVQNFEIQFLKEATKFVGDFKSLAKEFDESLAQQKTLELEIERLLKAVVSQDIMTVVQNNSVDTSNLQTELERMKECFKYCIIKKENEYAKLWNDWYKKCEECKFDKISYDKAYNDMQRKIKRLQAQLGDLKGKSKDTSCVSDTLNPLSQKLENENVELEFQVLNYAKENAHLKTTYKNLFDSISLTRIDNTKTRRPHPRSNTKNDWVPVASKSSCNKNKEVKVEEHHRNLLLSKNKKHISFACYPNLFMKFMGTVRFENDHVAVILGFSDLQWGNILITRVYFVEGLGHDLFLVGQLCDLDLEVAFRRNTCFVRNLEGVDLLQGNRTTNLYTINLHDMASASPICLIARAYSTKSWLWHQRLSYLNFDTINDHAKNDLVSGLLKFKYHKEHLCPLLSSVRTPQQNGVVERRNQTLVEAARTMLIFSRAPLFLWAEVIATACFTQNHSIIHRRFNKTPYELINGKKPNISFLHVFGALCYPKNDREDIGKLGAKGLDLTYAPSTITTQQPTEGELDLLFEAMHDDYLGGQPQAAQRTVPTDQAQQVPQTLTTSTSIANTNVKEAMTDPAWIESMQEELLQFKRMDVWVLVPTPDNISPLTLKWIFKNTHDEEQTVIQNKSRLVVRGYRQEEGLDFEESFALVARIEAIMIFLAYAAHKLFIVFQMDEKTAFLHGSLKEYVYVCQPEGFINADHPSHVYMLKKALYGLKQAPRAFIDGVVQVIVPTNVEQRLAKKNELKERGTLLRDLPDKHQLKFNIHKDAKSLMEVIEKRLQNLISQLDILGESISQEDINMKFLRSLPSEWRTHTLIWRNKANLEEQNLDDLFNNLKIYEFEVKSSSTSSQTTQNIAFVSSNNTDSINEIVNDVPSVSAASSKAPVSTLPNVDSLSDVVIYSFFASQSNSPQLENEDLKQIDADYLEDMDLKWQMAMLTMRAMRFLQNTKRNLGVNGTTAIGFDMSKVECYNCHRRGYFARDCRSPKDNKNIDTLRRTLPVEVDEEPINYALVAFTSTGSSSFLGSDNKSVELTKPAVNLRTDNQKYRGLVSLNDPRSVSTAVPQTTMKSPRLVKHVVNKVDSLIRRPINHRPAPKNSNFHKKVTTIKVSKVNAVKGTKGNWNISYLPDFKEINRGYVAFGRNPKGGKITGKGKIKTGKLDFDDVYFVKELKFNLFSVLQMYDKKNSLLFTDTECVVLSSDFKLPDENHVLLRVLRENNMYNVDLKHVVPLEDLTCLFVKATLDEVLVTKPHNKTPYELLLGRTPSIGFMRRFRCLVTILNTLDPLGKLDGKADEGFLVRYFLNSKAFRVFNNRSKIVQETLHINFLENQPNVAESEPKWLFDIDTLTQSMNYQPVIAGNQPNHNACIKENLDACKAGKETKSAQQYMLLPLWSTGLQDPHNTDADAAFDVKENENEVYVSLSSSDKPKKHDEKAKIEAKGKSPVDLSTVVRDLRDEFEEFSINSTNRVNAASAPVTAVRPNPTNSTNSFNAASPFDNVISINFEIGGKSLFMDPSQYPNDPDMSALEDIVYSNDKEYVAPPTERMARMVKEQGGLNQINDEDFHTYGKSASTPIDIEKPLLKDHDGEDVDYVGASLDRKSTTGGCQFLGCRFISWQCKKRTVISTSSTKAKNVAAVSDVVKLHTLIDRKKVVVTEDIIRQDLRLNDADGVECFPNEEIFAELAHMVYEKPPPKGLPGTNLVVSWPRLSSALPQVLINNQVDDLSSHTTRYTSPSITQKDKKDEVPAAPTPPSLTHEPSLPLHEPITTPQQAQPAPPSSPPQEQPTDTSMTLLHTLMETCATLWLKGCREEVEQAAAREKQEKDDFEKSKVLQQQYADKKKTLAGISSQKKHDSIFEEYSWESFKKLRAVEVLGSHSTQDTPTHDPMEMSKEDVKNMLEVVPISEFKVEDLQVKSIQVKGPTSVNNSEEDNNEANDMYKAGERNHAVPPPYIRIFMPSRPDLSFARTGKSVLINEGKAIGQKEVRPVWNNAQRVNHHNFSNNLTHPYPRRNFVPTTVITNSSKVLVNTAKQSSPRAATSTSTARYVKTAVIRPTMNVWELVPQPDCVMIIALKWIYKVKLDEYGDVLKNKACLVAKGYQQEEGIDFEESFALVARIEAIRIFIANAASRNMTIYQMDVKTAFLNGELKEEVYVSQPEGFVDPDHPTHVYRPKKALYGLKQAPRAWIDSCDSVETPMVDRLKLDEDPSGIPVDQTRFRSMVGSLMYLTTSRPDLVFAIQIMQVVKTHEELHLEVRSSLAINFLGDKLILWMRSQLTDYGFDFNKIPMYCDNRSAIALCCNNVQHSSVTGTKREVFRMPIPCSLITANIREASHYQEYLENVTKHRRFLAGEIRSAKDLPAPKLAKPARKPKPTAQKDRINILQYLIHLRMCKGFSTKMMKIFLLVENLRVQNPNNHEVYIKDVFYSKFVRLRVGRFRNLNAGSVTSFGIVISFTDAVFASSSDKTWNLILYLKTRRIFRNLESFVGGRVREGDYRLLKLCSSLRSHKSKRTIKSRAKRSSKIISLGHYSILLASLHTVKSKTGIKSPMHYPCGFNSLVHSFRALSALRRSGLRTTSTAAKPCQGDSLEFYLITSSIYTDQRRTVQCNLPGSGISFLLAVGTIFTSSGKFFWQWEPSSLAVGSSSGSGNFIAGCGNALCILFPTILP</sequence>
<dbReference type="InterPro" id="IPR013103">
    <property type="entry name" value="RVT_2"/>
</dbReference>
<dbReference type="Gene3D" id="4.10.60.10">
    <property type="entry name" value="Zinc finger, CCHC-type"/>
    <property type="match status" value="1"/>
</dbReference>
<dbReference type="Pfam" id="PF07727">
    <property type="entry name" value="RVT_2"/>
    <property type="match status" value="2"/>
</dbReference>
<dbReference type="PROSITE" id="PS50994">
    <property type="entry name" value="INTEGRASE"/>
    <property type="match status" value="1"/>
</dbReference>
<comment type="caution">
    <text evidence="8">The sequence shown here is derived from an EMBL/GenBank/DDBJ whole genome shotgun (WGS) entry which is preliminary data.</text>
</comment>
<keyword evidence="2" id="KW-0378">Hydrolase</keyword>
<keyword evidence="4" id="KW-0175">Coiled coil</keyword>
<dbReference type="GO" id="GO:0016787">
    <property type="term" value="F:hydrolase activity"/>
    <property type="evidence" value="ECO:0007669"/>
    <property type="project" value="UniProtKB-KW"/>
</dbReference>
<dbReference type="InterPro" id="IPR039537">
    <property type="entry name" value="Retrotran_Ty1/copia-like"/>
</dbReference>
<evidence type="ECO:0000256" key="3">
    <source>
        <dbReference type="PROSITE-ProRule" id="PRU00047"/>
    </source>
</evidence>